<dbReference type="EMBL" id="JAENRR010000067">
    <property type="protein sequence ID" value="MBK3519419.1"/>
    <property type="molecule type" value="Genomic_DNA"/>
</dbReference>
<evidence type="ECO:0000256" key="1">
    <source>
        <dbReference type="SAM" id="SignalP"/>
    </source>
</evidence>
<keyword evidence="1" id="KW-0732">Signal</keyword>
<comment type="caution">
    <text evidence="2">The sequence shown here is derived from an EMBL/GenBank/DDBJ whole genome shotgun (WGS) entry which is preliminary data.</text>
</comment>
<sequence length="165" mass="19098">MKALLFSTMLIFCMITACNTDNSTEQNNLALIEKYVNAVENLDHTTMENLLHDDYLGLGPSYGDSIRKKEAVENWQVLVSNLYESIKYHRSRNATVKINDGENKGDWVSNWAELTIKYKHTDETATIWANSIYLIKDNKIIKSYTFYNEADAYRQLGFTYTEIND</sequence>
<dbReference type="Proteomes" id="UP000605676">
    <property type="component" value="Unassembled WGS sequence"/>
</dbReference>
<evidence type="ECO:0000313" key="2">
    <source>
        <dbReference type="EMBL" id="MBK3519419.1"/>
    </source>
</evidence>
<dbReference type="Gene3D" id="3.10.450.50">
    <property type="match status" value="1"/>
</dbReference>
<name>A0ABS1HP26_9BACT</name>
<dbReference type="PROSITE" id="PS51257">
    <property type="entry name" value="PROKAR_LIPOPROTEIN"/>
    <property type="match status" value="1"/>
</dbReference>
<feature type="chain" id="PRO_5047328716" evidence="1">
    <location>
        <begin position="20"/>
        <end position="165"/>
    </location>
</feature>
<reference evidence="2 3" key="1">
    <citation type="submission" date="2021-01" db="EMBL/GenBank/DDBJ databases">
        <title>Carboxyliciviraga sp.nov., isolated from coastal sediments.</title>
        <authorList>
            <person name="Lu D."/>
            <person name="Zhang T."/>
        </authorList>
    </citation>
    <scope>NUCLEOTIDE SEQUENCE [LARGE SCALE GENOMIC DNA]</scope>
    <source>
        <strain evidence="2 3">N1Y132</strain>
    </source>
</reference>
<dbReference type="SUPFAM" id="SSF54427">
    <property type="entry name" value="NTF2-like"/>
    <property type="match status" value="1"/>
</dbReference>
<keyword evidence="3" id="KW-1185">Reference proteome</keyword>
<accession>A0ABS1HP26</accession>
<feature type="signal peptide" evidence="1">
    <location>
        <begin position="1"/>
        <end position="19"/>
    </location>
</feature>
<protein>
    <submittedName>
        <fullName evidence="2">Nuclear transport factor 2 family protein</fullName>
    </submittedName>
</protein>
<proteinExistence type="predicted"/>
<evidence type="ECO:0000313" key="3">
    <source>
        <dbReference type="Proteomes" id="UP000605676"/>
    </source>
</evidence>
<dbReference type="InterPro" id="IPR032710">
    <property type="entry name" value="NTF2-like_dom_sf"/>
</dbReference>
<organism evidence="2 3">
    <name type="scientific">Carboxylicivirga marina</name>
    <dbReference type="NCBI Taxonomy" id="2800988"/>
    <lineage>
        <taxon>Bacteria</taxon>
        <taxon>Pseudomonadati</taxon>
        <taxon>Bacteroidota</taxon>
        <taxon>Bacteroidia</taxon>
        <taxon>Marinilabiliales</taxon>
        <taxon>Marinilabiliaceae</taxon>
        <taxon>Carboxylicivirga</taxon>
    </lineage>
</organism>
<gene>
    <name evidence="2" type="ORF">JIV24_18880</name>
</gene>
<dbReference type="RefSeq" id="WP_200466638.1">
    <property type="nucleotide sequence ID" value="NZ_JAENRR010000067.1"/>
</dbReference>